<keyword evidence="2" id="KW-0547">Nucleotide-binding</keyword>
<dbReference type="PANTHER" id="PTHR44329">
    <property type="entry name" value="SERINE/THREONINE-PROTEIN KINASE TNNI3K-RELATED"/>
    <property type="match status" value="1"/>
</dbReference>
<protein>
    <submittedName>
        <fullName evidence="6">Kinase-like protein</fullName>
    </submittedName>
</protein>
<dbReference type="InterPro" id="IPR000719">
    <property type="entry name" value="Prot_kinase_dom"/>
</dbReference>
<dbReference type="InterPro" id="IPR011009">
    <property type="entry name" value="Kinase-like_dom_sf"/>
</dbReference>
<dbReference type="GO" id="GO:0004674">
    <property type="term" value="F:protein serine/threonine kinase activity"/>
    <property type="evidence" value="ECO:0007669"/>
    <property type="project" value="TreeGrafter"/>
</dbReference>
<evidence type="ECO:0000259" key="5">
    <source>
        <dbReference type="PROSITE" id="PS50011"/>
    </source>
</evidence>
<dbReference type="EMBL" id="KZ613482">
    <property type="protein sequence ID" value="PMD21110.1"/>
    <property type="molecule type" value="Genomic_DNA"/>
</dbReference>
<gene>
    <name evidence="6" type="ORF">NA56DRAFT_703788</name>
</gene>
<sequence>MATAKELLRDMPTLAELRRGATSIVYKVNSLIVVKCPTIEGHKDFVKENQIFDILTRHPPCPELVVSFLRFDNGNFLEYMPGFSLSERLQRHQIRDLKSTRVLSVQSLEPLSLRKTWMKALAEGIAWLESLGLAHGDLKPENVLVDKQDRVKIGDFDCTNFIGSEFEACIPPYGRLLGSEAGSNEGTAGKLGARTEQFALGSIFYYINYGVEVYDDQDFGEDHGPVIVERLQRMMFPKLDGNSVLDFIIDDCWHGRFQSVAALSEAISQQCDLRNYSSQAMSPEEFAARRTYCSQLVEGGILNASSNVA</sequence>
<keyword evidence="7" id="KW-1185">Reference proteome</keyword>
<name>A0A2J6Q499_9HELO</name>
<dbReference type="InterPro" id="IPR008271">
    <property type="entry name" value="Ser/Thr_kinase_AS"/>
</dbReference>
<dbReference type="OrthoDB" id="4062651at2759"/>
<feature type="domain" description="Protein kinase" evidence="5">
    <location>
        <begin position="11"/>
        <end position="287"/>
    </location>
</feature>
<dbReference type="Gene3D" id="1.10.510.10">
    <property type="entry name" value="Transferase(Phosphotransferase) domain 1"/>
    <property type="match status" value="1"/>
</dbReference>
<dbReference type="Proteomes" id="UP000235672">
    <property type="component" value="Unassembled WGS sequence"/>
</dbReference>
<dbReference type="GO" id="GO:0005524">
    <property type="term" value="F:ATP binding"/>
    <property type="evidence" value="ECO:0007669"/>
    <property type="project" value="UniProtKB-KW"/>
</dbReference>
<dbReference type="PANTHER" id="PTHR44329:SF288">
    <property type="entry name" value="MITOGEN-ACTIVATED PROTEIN KINASE KINASE KINASE 20"/>
    <property type="match status" value="1"/>
</dbReference>
<dbReference type="AlphaFoldDB" id="A0A2J6Q499"/>
<dbReference type="SUPFAM" id="SSF56112">
    <property type="entry name" value="Protein kinase-like (PK-like)"/>
    <property type="match status" value="1"/>
</dbReference>
<proteinExistence type="predicted"/>
<dbReference type="SMART" id="SM00220">
    <property type="entry name" value="S_TKc"/>
    <property type="match status" value="1"/>
</dbReference>
<evidence type="ECO:0000256" key="3">
    <source>
        <dbReference type="ARBA" id="ARBA00022777"/>
    </source>
</evidence>
<evidence type="ECO:0000256" key="2">
    <source>
        <dbReference type="ARBA" id="ARBA00022741"/>
    </source>
</evidence>
<evidence type="ECO:0000256" key="1">
    <source>
        <dbReference type="ARBA" id="ARBA00022679"/>
    </source>
</evidence>
<keyword evidence="4" id="KW-0067">ATP-binding</keyword>
<evidence type="ECO:0000313" key="7">
    <source>
        <dbReference type="Proteomes" id="UP000235672"/>
    </source>
</evidence>
<organism evidence="6 7">
    <name type="scientific">Hyaloscypha hepaticicola</name>
    <dbReference type="NCBI Taxonomy" id="2082293"/>
    <lineage>
        <taxon>Eukaryota</taxon>
        <taxon>Fungi</taxon>
        <taxon>Dikarya</taxon>
        <taxon>Ascomycota</taxon>
        <taxon>Pezizomycotina</taxon>
        <taxon>Leotiomycetes</taxon>
        <taxon>Helotiales</taxon>
        <taxon>Hyaloscyphaceae</taxon>
        <taxon>Hyaloscypha</taxon>
    </lineage>
</organism>
<dbReference type="InterPro" id="IPR051681">
    <property type="entry name" value="Ser/Thr_Kinases-Pseudokinases"/>
</dbReference>
<evidence type="ECO:0000313" key="6">
    <source>
        <dbReference type="EMBL" id="PMD21110.1"/>
    </source>
</evidence>
<dbReference type="PROSITE" id="PS50011">
    <property type="entry name" value="PROTEIN_KINASE_DOM"/>
    <property type="match status" value="1"/>
</dbReference>
<evidence type="ECO:0000256" key="4">
    <source>
        <dbReference type="ARBA" id="ARBA00022840"/>
    </source>
</evidence>
<accession>A0A2J6Q499</accession>
<keyword evidence="3 6" id="KW-0418">Kinase</keyword>
<dbReference type="PROSITE" id="PS00108">
    <property type="entry name" value="PROTEIN_KINASE_ST"/>
    <property type="match status" value="1"/>
</dbReference>
<keyword evidence="1" id="KW-0808">Transferase</keyword>
<dbReference type="STRING" id="1745343.A0A2J6Q499"/>
<dbReference type="Pfam" id="PF00069">
    <property type="entry name" value="Pkinase"/>
    <property type="match status" value="1"/>
</dbReference>
<reference evidence="6 7" key="1">
    <citation type="submission" date="2016-05" db="EMBL/GenBank/DDBJ databases">
        <title>A degradative enzymes factory behind the ericoid mycorrhizal symbiosis.</title>
        <authorList>
            <consortium name="DOE Joint Genome Institute"/>
            <person name="Martino E."/>
            <person name="Morin E."/>
            <person name="Grelet G."/>
            <person name="Kuo A."/>
            <person name="Kohler A."/>
            <person name="Daghino S."/>
            <person name="Barry K."/>
            <person name="Choi C."/>
            <person name="Cichocki N."/>
            <person name="Clum A."/>
            <person name="Copeland A."/>
            <person name="Hainaut M."/>
            <person name="Haridas S."/>
            <person name="Labutti K."/>
            <person name="Lindquist E."/>
            <person name="Lipzen A."/>
            <person name="Khouja H.-R."/>
            <person name="Murat C."/>
            <person name="Ohm R."/>
            <person name="Olson A."/>
            <person name="Spatafora J."/>
            <person name="Veneault-Fourrey C."/>
            <person name="Henrissat B."/>
            <person name="Grigoriev I."/>
            <person name="Martin F."/>
            <person name="Perotto S."/>
        </authorList>
    </citation>
    <scope>NUCLEOTIDE SEQUENCE [LARGE SCALE GENOMIC DNA]</scope>
    <source>
        <strain evidence="6 7">UAMH 7357</strain>
    </source>
</reference>